<gene>
    <name evidence="1" type="ORF">L873DRAFT_1802099</name>
</gene>
<keyword evidence="2" id="KW-1185">Reference proteome</keyword>
<organism evidence="1 2">
    <name type="scientific">Choiromyces venosus 120613-1</name>
    <dbReference type="NCBI Taxonomy" id="1336337"/>
    <lineage>
        <taxon>Eukaryota</taxon>
        <taxon>Fungi</taxon>
        <taxon>Dikarya</taxon>
        <taxon>Ascomycota</taxon>
        <taxon>Pezizomycotina</taxon>
        <taxon>Pezizomycetes</taxon>
        <taxon>Pezizales</taxon>
        <taxon>Tuberaceae</taxon>
        <taxon>Choiromyces</taxon>
    </lineage>
</organism>
<dbReference type="Proteomes" id="UP000276215">
    <property type="component" value="Unassembled WGS sequence"/>
</dbReference>
<dbReference type="EMBL" id="ML120367">
    <property type="protein sequence ID" value="RPB02633.1"/>
    <property type="molecule type" value="Genomic_DNA"/>
</dbReference>
<evidence type="ECO:0000313" key="1">
    <source>
        <dbReference type="EMBL" id="RPB02633.1"/>
    </source>
</evidence>
<accession>A0A3N4JWC1</accession>
<evidence type="ECO:0000313" key="2">
    <source>
        <dbReference type="Proteomes" id="UP000276215"/>
    </source>
</evidence>
<dbReference type="AlphaFoldDB" id="A0A3N4JWC1"/>
<proteinExistence type="predicted"/>
<reference evidence="1 2" key="1">
    <citation type="journal article" date="2018" name="Nat. Ecol. Evol.">
        <title>Pezizomycetes genomes reveal the molecular basis of ectomycorrhizal truffle lifestyle.</title>
        <authorList>
            <person name="Murat C."/>
            <person name="Payen T."/>
            <person name="Noel B."/>
            <person name="Kuo A."/>
            <person name="Morin E."/>
            <person name="Chen J."/>
            <person name="Kohler A."/>
            <person name="Krizsan K."/>
            <person name="Balestrini R."/>
            <person name="Da Silva C."/>
            <person name="Montanini B."/>
            <person name="Hainaut M."/>
            <person name="Levati E."/>
            <person name="Barry K.W."/>
            <person name="Belfiori B."/>
            <person name="Cichocki N."/>
            <person name="Clum A."/>
            <person name="Dockter R.B."/>
            <person name="Fauchery L."/>
            <person name="Guy J."/>
            <person name="Iotti M."/>
            <person name="Le Tacon F."/>
            <person name="Lindquist E.A."/>
            <person name="Lipzen A."/>
            <person name="Malagnac F."/>
            <person name="Mello A."/>
            <person name="Molinier V."/>
            <person name="Miyauchi S."/>
            <person name="Poulain J."/>
            <person name="Riccioni C."/>
            <person name="Rubini A."/>
            <person name="Sitrit Y."/>
            <person name="Splivallo R."/>
            <person name="Traeger S."/>
            <person name="Wang M."/>
            <person name="Zifcakova L."/>
            <person name="Wipf D."/>
            <person name="Zambonelli A."/>
            <person name="Paolocci F."/>
            <person name="Nowrousian M."/>
            <person name="Ottonello S."/>
            <person name="Baldrian P."/>
            <person name="Spatafora J.W."/>
            <person name="Henrissat B."/>
            <person name="Nagy L.G."/>
            <person name="Aury J.M."/>
            <person name="Wincker P."/>
            <person name="Grigoriev I.V."/>
            <person name="Bonfante P."/>
            <person name="Martin F.M."/>
        </authorList>
    </citation>
    <scope>NUCLEOTIDE SEQUENCE [LARGE SCALE GENOMIC DNA]</scope>
    <source>
        <strain evidence="1 2">120613-1</strain>
    </source>
</reference>
<name>A0A3N4JWC1_9PEZI</name>
<sequence length="83" mass="8885">MYGVVTLHILPLCYSSESAKTSPSSPSEQPRVLDFAPDSFKKGYSRFKSTSHASPTVQSVLQSGAGIQGLRTAVLNATISRQI</sequence>
<protein>
    <submittedName>
        <fullName evidence="1">Uncharacterized protein</fullName>
    </submittedName>
</protein>